<evidence type="ECO:0000256" key="10">
    <source>
        <dbReference type="ARBA" id="ARBA00022726"/>
    </source>
</evidence>
<dbReference type="InterPro" id="IPR000836">
    <property type="entry name" value="PRTase_dom"/>
</dbReference>
<evidence type="ECO:0000256" key="6">
    <source>
        <dbReference type="ARBA" id="ARBA00011893"/>
    </source>
</evidence>
<dbReference type="Gene3D" id="3.40.50.2020">
    <property type="match status" value="1"/>
</dbReference>
<evidence type="ECO:0000256" key="11">
    <source>
        <dbReference type="HAMAP-Rule" id="MF_00004"/>
    </source>
</evidence>
<dbReference type="SUPFAM" id="SSF53271">
    <property type="entry name" value="PRTase-like"/>
    <property type="match status" value="1"/>
</dbReference>
<comment type="similarity">
    <text evidence="5 11">Belongs to the purine/pyrimidine phosphoribosyltransferase family.</text>
</comment>
<dbReference type="NCBIfam" id="NF002636">
    <property type="entry name" value="PRK02304.1-5"/>
    <property type="match status" value="1"/>
</dbReference>
<dbReference type="InterPro" id="IPR029057">
    <property type="entry name" value="PRTase-like"/>
</dbReference>
<dbReference type="NCBIfam" id="TIGR01090">
    <property type="entry name" value="apt"/>
    <property type="match status" value="1"/>
</dbReference>
<dbReference type="HAMAP" id="MF_00004">
    <property type="entry name" value="Aden_phosphoribosyltr"/>
    <property type="match status" value="1"/>
</dbReference>
<keyword evidence="14" id="KW-1185">Reference proteome</keyword>
<evidence type="ECO:0000256" key="8">
    <source>
        <dbReference type="ARBA" id="ARBA00022676"/>
    </source>
</evidence>
<reference evidence="13 14" key="1">
    <citation type="submission" date="2024-04" db="EMBL/GenBank/DDBJ databases">
        <title>Isolation of an actinomycete strain from pig manure.</title>
        <authorList>
            <person name="Gong T."/>
            <person name="Yu Z."/>
            <person name="An M."/>
            <person name="Wei C."/>
            <person name="Yang W."/>
            <person name="Liu L."/>
        </authorList>
    </citation>
    <scope>NUCLEOTIDE SEQUENCE [LARGE SCALE GENOMIC DNA]</scope>
    <source>
        <strain evidence="13 14">ZF39</strain>
    </source>
</reference>
<keyword evidence="8 11" id="KW-0328">Glycosyltransferase</keyword>
<keyword evidence="9 11" id="KW-0808">Transferase</keyword>
<feature type="domain" description="Phosphoribosyltransferase" evidence="12">
    <location>
        <begin position="43"/>
        <end position="152"/>
    </location>
</feature>
<dbReference type="Pfam" id="PF00156">
    <property type="entry name" value="Pribosyltran"/>
    <property type="match status" value="1"/>
</dbReference>
<organism evidence="13 14">
    <name type="scientific">Ammonicoccus fulvus</name>
    <dbReference type="NCBI Taxonomy" id="3138240"/>
    <lineage>
        <taxon>Bacteria</taxon>
        <taxon>Bacillati</taxon>
        <taxon>Actinomycetota</taxon>
        <taxon>Actinomycetes</taxon>
        <taxon>Propionibacteriales</taxon>
        <taxon>Propionibacteriaceae</taxon>
        <taxon>Ammonicoccus</taxon>
    </lineage>
</organism>
<dbReference type="InterPro" id="IPR005764">
    <property type="entry name" value="Ade_phspho_trans"/>
</dbReference>
<comment type="catalytic activity">
    <reaction evidence="1 11">
        <text>AMP + diphosphate = 5-phospho-alpha-D-ribose 1-diphosphate + adenine</text>
        <dbReference type="Rhea" id="RHEA:16609"/>
        <dbReference type="ChEBI" id="CHEBI:16708"/>
        <dbReference type="ChEBI" id="CHEBI:33019"/>
        <dbReference type="ChEBI" id="CHEBI:58017"/>
        <dbReference type="ChEBI" id="CHEBI:456215"/>
        <dbReference type="EC" id="2.4.2.7"/>
    </reaction>
</comment>
<gene>
    <name evidence="11" type="primary">apt</name>
    <name evidence="13" type="ORF">AADG42_09095</name>
</gene>
<dbReference type="CDD" id="cd06223">
    <property type="entry name" value="PRTases_typeI"/>
    <property type="match status" value="1"/>
</dbReference>
<dbReference type="Proteomes" id="UP001442841">
    <property type="component" value="Chromosome"/>
</dbReference>
<comment type="pathway">
    <text evidence="4 11">Purine metabolism; AMP biosynthesis via salvage pathway; AMP from adenine: step 1/1.</text>
</comment>
<evidence type="ECO:0000259" key="12">
    <source>
        <dbReference type="Pfam" id="PF00156"/>
    </source>
</evidence>
<evidence type="ECO:0000256" key="3">
    <source>
        <dbReference type="ARBA" id="ARBA00004496"/>
    </source>
</evidence>
<protein>
    <recommendedName>
        <fullName evidence="6 11">Adenine phosphoribosyltransferase</fullName>
        <shortName evidence="11">APRT</shortName>
        <ecNumber evidence="6 11">2.4.2.7</ecNumber>
    </recommendedName>
</protein>
<evidence type="ECO:0000256" key="2">
    <source>
        <dbReference type="ARBA" id="ARBA00003968"/>
    </source>
</evidence>
<evidence type="ECO:0000313" key="13">
    <source>
        <dbReference type="EMBL" id="XAN09428.1"/>
    </source>
</evidence>
<dbReference type="InterPro" id="IPR050054">
    <property type="entry name" value="UPRTase/APRTase"/>
</dbReference>
<keyword evidence="10 11" id="KW-0660">Purine salvage</keyword>
<keyword evidence="7 11" id="KW-0963">Cytoplasm</keyword>
<dbReference type="EC" id="2.4.2.7" evidence="6 11"/>
<accession>A0ABZ3FTN2</accession>
<evidence type="ECO:0000256" key="1">
    <source>
        <dbReference type="ARBA" id="ARBA00000868"/>
    </source>
</evidence>
<evidence type="ECO:0000256" key="7">
    <source>
        <dbReference type="ARBA" id="ARBA00022490"/>
    </source>
</evidence>
<evidence type="ECO:0000256" key="9">
    <source>
        <dbReference type="ARBA" id="ARBA00022679"/>
    </source>
</evidence>
<evidence type="ECO:0000256" key="4">
    <source>
        <dbReference type="ARBA" id="ARBA00004659"/>
    </source>
</evidence>
<dbReference type="GO" id="GO:0003999">
    <property type="term" value="F:adenine phosphoribosyltransferase activity"/>
    <property type="evidence" value="ECO:0007669"/>
    <property type="project" value="UniProtKB-EC"/>
</dbReference>
<proteinExistence type="inferred from homology"/>
<dbReference type="PANTHER" id="PTHR32315:SF3">
    <property type="entry name" value="ADENINE PHOSPHORIBOSYLTRANSFERASE"/>
    <property type="match status" value="1"/>
</dbReference>
<name>A0ABZ3FTN2_9ACTN</name>
<evidence type="ECO:0000256" key="5">
    <source>
        <dbReference type="ARBA" id="ARBA00008391"/>
    </source>
</evidence>
<dbReference type="PANTHER" id="PTHR32315">
    <property type="entry name" value="ADENINE PHOSPHORIBOSYLTRANSFERASE"/>
    <property type="match status" value="1"/>
</dbReference>
<dbReference type="NCBIfam" id="NF002634">
    <property type="entry name" value="PRK02304.1-3"/>
    <property type="match status" value="1"/>
</dbReference>
<evidence type="ECO:0000313" key="14">
    <source>
        <dbReference type="Proteomes" id="UP001442841"/>
    </source>
</evidence>
<comment type="subunit">
    <text evidence="11">Homodimer.</text>
</comment>
<comment type="subcellular location">
    <subcellularLocation>
        <location evidence="3 11">Cytoplasm</location>
    </subcellularLocation>
</comment>
<dbReference type="EMBL" id="CP154795">
    <property type="protein sequence ID" value="XAN09428.1"/>
    <property type="molecule type" value="Genomic_DNA"/>
</dbReference>
<sequence>MDNRRCLTGLIRDVPDWPTAGVVFKDITPLLADPAGFNAAVVELTRLAPAEVDVVVGMEARGFIFGAPVAMALGAGFVPVRKPGKLPREVVEQEFALEYGTDRLTMHADALQPGARVLIVDDILATGGTVAATAALVQALDAEVVGVAVLMELAFLGARQRLAEQGIDIDPVLVVEG</sequence>
<comment type="function">
    <text evidence="2 11">Catalyzes a salvage reaction resulting in the formation of AMP, that is energically less costly than de novo synthesis.</text>
</comment>